<dbReference type="EMBL" id="QPFP01000010">
    <property type="protein sequence ID" value="TEB34052.1"/>
    <property type="molecule type" value="Genomic_DNA"/>
</dbReference>
<comment type="caution">
    <text evidence="2">The sequence shown here is derived from an EMBL/GenBank/DDBJ whole genome shotgun (WGS) entry which is preliminary data.</text>
</comment>
<protein>
    <recommendedName>
        <fullName evidence="1">F-box domain-containing protein</fullName>
    </recommendedName>
</protein>
<accession>A0A4Y7TKI9</accession>
<organism evidence="2 3">
    <name type="scientific">Coprinellus micaceus</name>
    <name type="common">Glistening ink-cap mushroom</name>
    <name type="synonym">Coprinus micaceus</name>
    <dbReference type="NCBI Taxonomy" id="71717"/>
    <lineage>
        <taxon>Eukaryota</taxon>
        <taxon>Fungi</taxon>
        <taxon>Dikarya</taxon>
        <taxon>Basidiomycota</taxon>
        <taxon>Agaricomycotina</taxon>
        <taxon>Agaricomycetes</taxon>
        <taxon>Agaricomycetidae</taxon>
        <taxon>Agaricales</taxon>
        <taxon>Agaricineae</taxon>
        <taxon>Psathyrellaceae</taxon>
        <taxon>Coprinellus</taxon>
    </lineage>
</organism>
<dbReference type="Gene3D" id="1.20.1280.50">
    <property type="match status" value="1"/>
</dbReference>
<gene>
    <name evidence="2" type="ORF">FA13DRAFT_1789240</name>
</gene>
<dbReference type="Pfam" id="PF00646">
    <property type="entry name" value="F-box"/>
    <property type="match status" value="1"/>
</dbReference>
<dbReference type="CDD" id="cd09917">
    <property type="entry name" value="F-box_SF"/>
    <property type="match status" value="1"/>
</dbReference>
<evidence type="ECO:0000259" key="1">
    <source>
        <dbReference type="PROSITE" id="PS50181"/>
    </source>
</evidence>
<sequence>MLQNLSAELQLLIIAELHPVEIAHLQQTCRHFRDLVEAFSRTIWKHCLRRQSFESDVFWPTYKDLKEGSEFKRAATSATQFSKAHADAARRSEPIAAYRRFMRLPMDGDKFRDIYLVQGGRFVMVFGEKRVTMWEVVPPTEEGSEKLELNKILSKEVDHLQQVLATTIVDNQKIRALIVLEPKGSPLSIYQVLEVSFSETEGQFIATTSSRLVTSLDFIAVECLQFVDNAVLFFDEDEKITVFWDTARDKYASWKHEGNLPVLGIFVDNSYTHIFYVVPEGVVADEIPPLRPVVDGRPAVAAASSAVSTKSHKWLHKDAYYFDATNSTPNFVGPEVMAKTTRVPDPSSLYFQVREIVPSKEFVRLRAFKFAFDPKDPLQTVPQLVDTTRFEYPEEIDLQPVFRRPCEGSLATLWLDLADVVTQHFITIAPPIETPPGSDLPPQKTLPLVQFNPSLEFQSGPAWEWEPFYEFDPVSGKLLILHGFLSGEPSVELYDFL</sequence>
<keyword evidence="3" id="KW-1185">Reference proteome</keyword>
<dbReference type="Proteomes" id="UP000298030">
    <property type="component" value="Unassembled WGS sequence"/>
</dbReference>
<proteinExistence type="predicted"/>
<dbReference type="InterPro" id="IPR001810">
    <property type="entry name" value="F-box_dom"/>
</dbReference>
<dbReference type="InterPro" id="IPR036047">
    <property type="entry name" value="F-box-like_dom_sf"/>
</dbReference>
<dbReference type="OrthoDB" id="2688364at2759"/>
<dbReference type="PROSITE" id="PS50181">
    <property type="entry name" value="FBOX"/>
    <property type="match status" value="1"/>
</dbReference>
<dbReference type="SUPFAM" id="SSF81383">
    <property type="entry name" value="F-box domain"/>
    <property type="match status" value="1"/>
</dbReference>
<feature type="domain" description="F-box" evidence="1">
    <location>
        <begin position="1"/>
        <end position="47"/>
    </location>
</feature>
<evidence type="ECO:0000313" key="3">
    <source>
        <dbReference type="Proteomes" id="UP000298030"/>
    </source>
</evidence>
<name>A0A4Y7TKI9_COPMI</name>
<dbReference type="AlphaFoldDB" id="A0A4Y7TKI9"/>
<evidence type="ECO:0000313" key="2">
    <source>
        <dbReference type="EMBL" id="TEB34052.1"/>
    </source>
</evidence>
<reference evidence="2 3" key="1">
    <citation type="journal article" date="2019" name="Nat. Ecol. Evol.">
        <title>Megaphylogeny resolves global patterns of mushroom evolution.</title>
        <authorList>
            <person name="Varga T."/>
            <person name="Krizsan K."/>
            <person name="Foldi C."/>
            <person name="Dima B."/>
            <person name="Sanchez-Garcia M."/>
            <person name="Sanchez-Ramirez S."/>
            <person name="Szollosi G.J."/>
            <person name="Szarkandi J.G."/>
            <person name="Papp V."/>
            <person name="Albert L."/>
            <person name="Andreopoulos W."/>
            <person name="Angelini C."/>
            <person name="Antonin V."/>
            <person name="Barry K.W."/>
            <person name="Bougher N.L."/>
            <person name="Buchanan P."/>
            <person name="Buyck B."/>
            <person name="Bense V."/>
            <person name="Catcheside P."/>
            <person name="Chovatia M."/>
            <person name="Cooper J."/>
            <person name="Damon W."/>
            <person name="Desjardin D."/>
            <person name="Finy P."/>
            <person name="Geml J."/>
            <person name="Haridas S."/>
            <person name="Hughes K."/>
            <person name="Justo A."/>
            <person name="Karasinski D."/>
            <person name="Kautmanova I."/>
            <person name="Kiss B."/>
            <person name="Kocsube S."/>
            <person name="Kotiranta H."/>
            <person name="LaButti K.M."/>
            <person name="Lechner B.E."/>
            <person name="Liimatainen K."/>
            <person name="Lipzen A."/>
            <person name="Lukacs Z."/>
            <person name="Mihaltcheva S."/>
            <person name="Morgado L.N."/>
            <person name="Niskanen T."/>
            <person name="Noordeloos M.E."/>
            <person name="Ohm R.A."/>
            <person name="Ortiz-Santana B."/>
            <person name="Ovrebo C."/>
            <person name="Racz N."/>
            <person name="Riley R."/>
            <person name="Savchenko A."/>
            <person name="Shiryaev A."/>
            <person name="Soop K."/>
            <person name="Spirin V."/>
            <person name="Szebenyi C."/>
            <person name="Tomsovsky M."/>
            <person name="Tulloss R.E."/>
            <person name="Uehling J."/>
            <person name="Grigoriev I.V."/>
            <person name="Vagvolgyi C."/>
            <person name="Papp T."/>
            <person name="Martin F.M."/>
            <person name="Miettinen O."/>
            <person name="Hibbett D.S."/>
            <person name="Nagy L.G."/>
        </authorList>
    </citation>
    <scope>NUCLEOTIDE SEQUENCE [LARGE SCALE GENOMIC DNA]</scope>
    <source>
        <strain evidence="2 3">FP101781</strain>
    </source>
</reference>